<accession>A0AAN7GRA4</accession>
<keyword evidence="3" id="KW-1185">Reference proteome</keyword>
<gene>
    <name evidence="2" type="ORF">SAY87_025936</name>
</gene>
<dbReference type="EMBL" id="JAXIOK010000020">
    <property type="protein sequence ID" value="KAK4746899.1"/>
    <property type="molecule type" value="Genomic_DNA"/>
</dbReference>
<protein>
    <submittedName>
        <fullName evidence="2">Uncharacterized protein</fullName>
    </submittedName>
</protein>
<organism evidence="2 3">
    <name type="scientific">Trapa incisa</name>
    <dbReference type="NCBI Taxonomy" id="236973"/>
    <lineage>
        <taxon>Eukaryota</taxon>
        <taxon>Viridiplantae</taxon>
        <taxon>Streptophyta</taxon>
        <taxon>Embryophyta</taxon>
        <taxon>Tracheophyta</taxon>
        <taxon>Spermatophyta</taxon>
        <taxon>Magnoliopsida</taxon>
        <taxon>eudicotyledons</taxon>
        <taxon>Gunneridae</taxon>
        <taxon>Pentapetalae</taxon>
        <taxon>rosids</taxon>
        <taxon>malvids</taxon>
        <taxon>Myrtales</taxon>
        <taxon>Lythraceae</taxon>
        <taxon>Trapa</taxon>
    </lineage>
</organism>
<feature type="region of interest" description="Disordered" evidence="1">
    <location>
        <begin position="1"/>
        <end position="23"/>
    </location>
</feature>
<comment type="caution">
    <text evidence="2">The sequence shown here is derived from an EMBL/GenBank/DDBJ whole genome shotgun (WGS) entry which is preliminary data.</text>
</comment>
<name>A0AAN7GRA4_9MYRT</name>
<dbReference type="Proteomes" id="UP001345219">
    <property type="component" value="Chromosome 20"/>
</dbReference>
<evidence type="ECO:0000313" key="2">
    <source>
        <dbReference type="EMBL" id="KAK4746899.1"/>
    </source>
</evidence>
<sequence>MDFYNLELSNTNESNVSKPSQLRSGPLLMHQHRQQEEDEEKNFGKSFPYVAVSLCPH</sequence>
<dbReference type="AlphaFoldDB" id="A0AAN7GRA4"/>
<evidence type="ECO:0000256" key="1">
    <source>
        <dbReference type="SAM" id="MobiDB-lite"/>
    </source>
</evidence>
<evidence type="ECO:0000313" key="3">
    <source>
        <dbReference type="Proteomes" id="UP001345219"/>
    </source>
</evidence>
<reference evidence="2 3" key="1">
    <citation type="journal article" date="2023" name="Hortic Res">
        <title>Pangenome of water caltrop reveals structural variations and asymmetric subgenome divergence after allopolyploidization.</title>
        <authorList>
            <person name="Zhang X."/>
            <person name="Chen Y."/>
            <person name="Wang L."/>
            <person name="Yuan Y."/>
            <person name="Fang M."/>
            <person name="Shi L."/>
            <person name="Lu R."/>
            <person name="Comes H.P."/>
            <person name="Ma Y."/>
            <person name="Chen Y."/>
            <person name="Huang G."/>
            <person name="Zhou Y."/>
            <person name="Zheng Z."/>
            <person name="Qiu Y."/>
        </authorList>
    </citation>
    <scope>NUCLEOTIDE SEQUENCE [LARGE SCALE GENOMIC DNA]</scope>
    <source>
        <tissue evidence="2">Roots</tissue>
    </source>
</reference>
<feature type="compositionally biased region" description="Polar residues" evidence="1">
    <location>
        <begin position="7"/>
        <end position="23"/>
    </location>
</feature>
<proteinExistence type="predicted"/>